<dbReference type="EnsemblProtists" id="Phyra96250">
    <property type="protein sequence ID" value="Phyra96250"/>
    <property type="gene ID" value="Phyra96250"/>
</dbReference>
<dbReference type="VEuPathDB" id="FungiDB:KRP23_15138"/>
<dbReference type="PANTHER" id="PTHR35796">
    <property type="entry name" value="HYPOTHETICAL CYTOSOLIC PROTEIN"/>
    <property type="match status" value="1"/>
</dbReference>
<dbReference type="VEuPathDB" id="FungiDB:KRP22_8861"/>
<feature type="region of interest" description="Disordered" evidence="1">
    <location>
        <begin position="30"/>
        <end position="126"/>
    </location>
</feature>
<dbReference type="InParanoid" id="H3HDL4"/>
<evidence type="ECO:0000256" key="1">
    <source>
        <dbReference type="SAM" id="MobiDB-lite"/>
    </source>
</evidence>
<feature type="compositionally biased region" description="Acidic residues" evidence="1">
    <location>
        <begin position="37"/>
        <end position="46"/>
    </location>
</feature>
<dbReference type="EMBL" id="DS566065">
    <property type="status" value="NOT_ANNOTATED_CDS"/>
    <property type="molecule type" value="Genomic_DNA"/>
</dbReference>
<accession>H3HDL4</accession>
<dbReference type="STRING" id="164328.H3HDL4"/>
<dbReference type="PANTHER" id="PTHR35796:SF3">
    <property type="entry name" value="BHLH DOMAIN-CONTAINING PROTEIN"/>
    <property type="match status" value="1"/>
</dbReference>
<dbReference type="HOGENOM" id="CLU_027764_4_1_1"/>
<evidence type="ECO:0000313" key="2">
    <source>
        <dbReference type="EnsemblProtists" id="Phyra96250"/>
    </source>
</evidence>
<evidence type="ECO:0000313" key="3">
    <source>
        <dbReference type="Proteomes" id="UP000005238"/>
    </source>
</evidence>
<proteinExistence type="predicted"/>
<dbReference type="eggNOG" id="ENOG502SKNU">
    <property type="taxonomic scope" value="Eukaryota"/>
</dbReference>
<sequence length="466" mass="51546">MSGFTPRTGDEPMGLQDVLAFIADFELEESGAGVNHEDDEWMDDDASPTGQAPVSGKDSDANLEELFAGRRRPTPTVTTPNSIASSQASNALGLASPSPSAGSHSDTAGASKPARRHRVSRKEELDYLRTKVTEMEDQLKQLKSPAPPAPVTPESEQAAMKLEQSIALWKKMAKRQKGQREMVESENSKLREKLKTQVRMAKSLQRILRKRERAAEQITGEAPKRLKQLSQDAHAIGSTGEFDSLVESLDALYSFTDDRMALCPTVSGSQPLLREQDVKYNDLTGMFIEFMQSKLVPFDLDAVNRANWRHTSEPGIKFNSYFEESAETTQNMVLRKFGVEIKQDERIAKMAGKQAIRRYVEGDRIVIVRNSVIDRVELSGAATGSLAFRDSGWIVMKDVTGLVSASGPMTLVQSYSALTPDVDLDAQWEVGALTDFVLQSREDIEIGNESIVENLLLEEVFKRATS</sequence>
<feature type="compositionally biased region" description="Polar residues" evidence="1">
    <location>
        <begin position="97"/>
        <end position="108"/>
    </location>
</feature>
<reference evidence="2" key="2">
    <citation type="submission" date="2015-06" db="UniProtKB">
        <authorList>
            <consortium name="EnsemblProtists"/>
        </authorList>
    </citation>
    <scope>IDENTIFICATION</scope>
    <source>
        <strain evidence="2">Pr102</strain>
    </source>
</reference>
<name>H3HDL4_PHYRM</name>
<keyword evidence="3" id="KW-1185">Reference proteome</keyword>
<organism evidence="2 3">
    <name type="scientific">Phytophthora ramorum</name>
    <name type="common">Sudden oak death agent</name>
    <dbReference type="NCBI Taxonomy" id="164328"/>
    <lineage>
        <taxon>Eukaryota</taxon>
        <taxon>Sar</taxon>
        <taxon>Stramenopiles</taxon>
        <taxon>Oomycota</taxon>
        <taxon>Peronosporomycetes</taxon>
        <taxon>Peronosporales</taxon>
        <taxon>Peronosporaceae</taxon>
        <taxon>Phytophthora</taxon>
    </lineage>
</organism>
<evidence type="ECO:0008006" key="4">
    <source>
        <dbReference type="Google" id="ProtNLM"/>
    </source>
</evidence>
<feature type="compositionally biased region" description="Polar residues" evidence="1">
    <location>
        <begin position="81"/>
        <end position="90"/>
    </location>
</feature>
<reference evidence="3" key="1">
    <citation type="journal article" date="2006" name="Science">
        <title>Phytophthora genome sequences uncover evolutionary origins and mechanisms of pathogenesis.</title>
        <authorList>
            <person name="Tyler B.M."/>
            <person name="Tripathy S."/>
            <person name="Zhang X."/>
            <person name="Dehal P."/>
            <person name="Jiang R.H."/>
            <person name="Aerts A."/>
            <person name="Arredondo F.D."/>
            <person name="Baxter L."/>
            <person name="Bensasson D."/>
            <person name="Beynon J.L."/>
            <person name="Chapman J."/>
            <person name="Damasceno C.M."/>
            <person name="Dorrance A.E."/>
            <person name="Dou D."/>
            <person name="Dickerman A.W."/>
            <person name="Dubchak I.L."/>
            <person name="Garbelotto M."/>
            <person name="Gijzen M."/>
            <person name="Gordon S.G."/>
            <person name="Govers F."/>
            <person name="Grunwald N.J."/>
            <person name="Huang W."/>
            <person name="Ivors K.L."/>
            <person name="Jones R.W."/>
            <person name="Kamoun S."/>
            <person name="Krampis K."/>
            <person name="Lamour K.H."/>
            <person name="Lee M.K."/>
            <person name="McDonald W.H."/>
            <person name="Medina M."/>
            <person name="Meijer H.J."/>
            <person name="Nordberg E.K."/>
            <person name="Maclean D.J."/>
            <person name="Ospina-Giraldo M.D."/>
            <person name="Morris P.F."/>
            <person name="Phuntumart V."/>
            <person name="Putnam N.H."/>
            <person name="Rash S."/>
            <person name="Rose J.K."/>
            <person name="Sakihama Y."/>
            <person name="Salamov A.A."/>
            <person name="Savidor A."/>
            <person name="Scheuring C.F."/>
            <person name="Smith B.M."/>
            <person name="Sobral B.W."/>
            <person name="Terry A."/>
            <person name="Torto-Alalibo T.A."/>
            <person name="Win J."/>
            <person name="Xu Z."/>
            <person name="Zhang H."/>
            <person name="Grigoriev I.V."/>
            <person name="Rokhsar D.S."/>
            <person name="Boore J.L."/>
        </authorList>
    </citation>
    <scope>NUCLEOTIDE SEQUENCE [LARGE SCALE GENOMIC DNA]</scope>
    <source>
        <strain evidence="3">Pr102</strain>
    </source>
</reference>
<protein>
    <recommendedName>
        <fullName evidence="4">M96 mating-specific protein family</fullName>
    </recommendedName>
</protein>
<dbReference type="AlphaFoldDB" id="H3HDL4"/>
<dbReference type="OMA" id="EPGIKFN"/>
<dbReference type="Proteomes" id="UP000005238">
    <property type="component" value="Unassembled WGS sequence"/>
</dbReference>